<reference evidence="1" key="1">
    <citation type="submission" date="2024-06" db="UniProtKB">
        <authorList>
            <consortium name="Ensembl"/>
        </authorList>
    </citation>
    <scope>IDENTIFICATION</scope>
</reference>
<name>M3YAR7_MUSPF</name>
<organism evidence="1">
    <name type="scientific">Mustela putorius furo</name>
    <name type="common">European domestic ferret</name>
    <name type="synonym">Mustela furo</name>
    <dbReference type="NCBI Taxonomy" id="9669"/>
    <lineage>
        <taxon>Eukaryota</taxon>
        <taxon>Metazoa</taxon>
        <taxon>Chordata</taxon>
        <taxon>Craniata</taxon>
        <taxon>Vertebrata</taxon>
        <taxon>Euteleostomi</taxon>
        <taxon>Mammalia</taxon>
        <taxon>Eutheria</taxon>
        <taxon>Laurasiatheria</taxon>
        <taxon>Carnivora</taxon>
        <taxon>Caniformia</taxon>
        <taxon>Musteloidea</taxon>
        <taxon>Mustelidae</taxon>
        <taxon>Mustelinae</taxon>
        <taxon>Mustela</taxon>
    </lineage>
</organism>
<dbReference type="HOGENOM" id="CLU_2372226_0_0_1"/>
<accession>M3YAR7</accession>
<proteinExistence type="predicted"/>
<protein>
    <submittedName>
        <fullName evidence="1">Uncharacterized protein</fullName>
    </submittedName>
</protein>
<sequence length="95" mass="10310">MSHHDVTIAYSLLLPATCCRPVHLPFTHQVCRSLCVTWLVLCSPILQQGPNWAEPCPHRAPEAGSVKTKVPANSSPGVSSLCSLSDHSLRPFLLP</sequence>
<dbReference type="InParanoid" id="M3YAR7"/>
<dbReference type="EMBL" id="AEYP01055283">
    <property type="status" value="NOT_ANNOTATED_CDS"/>
    <property type="molecule type" value="Genomic_DNA"/>
</dbReference>
<dbReference type="Ensembl" id="ENSMPUT00000008560.1">
    <property type="protein sequence ID" value="ENSMPUP00000008424.1"/>
    <property type="gene ID" value="ENSMPUG00000008489.1"/>
</dbReference>
<evidence type="ECO:0000313" key="1">
    <source>
        <dbReference type="Ensembl" id="ENSMPUP00000008424.1"/>
    </source>
</evidence>
<dbReference type="AlphaFoldDB" id="M3YAR7"/>